<dbReference type="GO" id="GO:0006402">
    <property type="term" value="P:mRNA catabolic process"/>
    <property type="evidence" value="ECO:0007669"/>
    <property type="project" value="InterPro"/>
</dbReference>
<organism evidence="3">
    <name type="scientific">Candidatus Shikimatogenerans sp. Tduv</name>
    <dbReference type="NCBI Taxonomy" id="3158567"/>
    <lineage>
        <taxon>Bacteria</taxon>
        <taxon>Pseudomonadati</taxon>
        <taxon>Bacteroidota</taxon>
        <taxon>Flavobacteriia</taxon>
        <taxon>Flavobacteriales</taxon>
        <taxon>Candidatus Shikimatogenerans</taxon>
    </lineage>
</organism>
<keyword evidence="1" id="KW-0694">RNA-binding</keyword>
<dbReference type="GO" id="GO:0003723">
    <property type="term" value="F:RNA binding"/>
    <property type="evidence" value="ECO:0007669"/>
    <property type="project" value="UniProtKB-KW"/>
</dbReference>
<evidence type="ECO:0000256" key="1">
    <source>
        <dbReference type="ARBA" id="ARBA00022884"/>
    </source>
</evidence>
<feature type="domain" description="Exoribonuclease phosphorolytic" evidence="2">
    <location>
        <begin position="326"/>
        <end position="455"/>
    </location>
</feature>
<dbReference type="InterPro" id="IPR036345">
    <property type="entry name" value="ExoRNase_PH_dom2_sf"/>
</dbReference>
<gene>
    <name evidence="3" type="ORF">ABNO50_00220</name>
</gene>
<dbReference type="InterPro" id="IPR027408">
    <property type="entry name" value="PNPase/RNase_PH_dom_sf"/>
</dbReference>
<dbReference type="InterPro" id="IPR020568">
    <property type="entry name" value="Ribosomal_Su5_D2-typ_SF"/>
</dbReference>
<dbReference type="PANTHER" id="PTHR11252:SF0">
    <property type="entry name" value="POLYRIBONUCLEOTIDE NUCLEOTIDYLTRANSFERASE 1, MITOCHONDRIAL"/>
    <property type="match status" value="1"/>
</dbReference>
<evidence type="ECO:0000313" key="3">
    <source>
        <dbReference type="EMBL" id="XBT18413.1"/>
    </source>
</evidence>
<dbReference type="AlphaFoldDB" id="A0AAU7QRD3"/>
<dbReference type="GO" id="GO:0005829">
    <property type="term" value="C:cytosol"/>
    <property type="evidence" value="ECO:0007669"/>
    <property type="project" value="TreeGrafter"/>
</dbReference>
<dbReference type="SUPFAM" id="SSF54211">
    <property type="entry name" value="Ribosomal protein S5 domain 2-like"/>
    <property type="match status" value="2"/>
</dbReference>
<dbReference type="GO" id="GO:0004654">
    <property type="term" value="F:polyribonucleotide nucleotidyltransferase activity"/>
    <property type="evidence" value="ECO:0007669"/>
    <property type="project" value="InterPro"/>
</dbReference>
<dbReference type="GO" id="GO:0000175">
    <property type="term" value="F:3'-5'-RNA exonuclease activity"/>
    <property type="evidence" value="ECO:0007669"/>
    <property type="project" value="TreeGrafter"/>
</dbReference>
<name>A0AAU7QRD3_9FLAO</name>
<evidence type="ECO:0000259" key="2">
    <source>
        <dbReference type="Pfam" id="PF01138"/>
    </source>
</evidence>
<dbReference type="Gene3D" id="3.30.230.70">
    <property type="entry name" value="GHMP Kinase, N-terminal domain"/>
    <property type="match status" value="2"/>
</dbReference>
<protein>
    <recommendedName>
        <fullName evidence="2">Exoribonuclease phosphorolytic domain-containing protein</fullName>
    </recommendedName>
</protein>
<dbReference type="InterPro" id="IPR012162">
    <property type="entry name" value="PNPase"/>
</dbReference>
<dbReference type="EMBL" id="CP157894">
    <property type="protein sequence ID" value="XBT18413.1"/>
    <property type="molecule type" value="Genomic_DNA"/>
</dbReference>
<accession>A0AAU7QRD3</accession>
<reference evidence="3" key="1">
    <citation type="submission" date="2024-06" db="EMBL/GenBank/DDBJ databases">
        <title>Diversity, functionality, and evolutionary history of bacterial symbionts in false click beetles (Coleoptera, Throscidae).</title>
        <authorList>
            <person name="Wierz J.C."/>
            <person name="Malm H."/>
            <person name="Kaltenpoth M."/>
            <person name="Engl T."/>
        </authorList>
    </citation>
    <scope>NUCLEOTIDE SEQUENCE</scope>
    <source>
        <strain evidence="3">Tduv</strain>
    </source>
</reference>
<proteinExistence type="predicted"/>
<dbReference type="SUPFAM" id="SSF55666">
    <property type="entry name" value="Ribonuclease PH domain 2-like"/>
    <property type="match status" value="1"/>
</dbReference>
<sequence length="684" mass="81925">MIIFKNIFLNKKEIILKIKEIANNSNNSISLKIGGTYILGILIYKKNNNIQDFLPLNIIYKEKASSLNKIPYGYIKKDIKFTNREIILMRVIDRLIRPLIKINIKNIQIILLLLSYDKKFPSDSLLSIISSIMLYTSKLINKLFYQIRIIKIKHKYIINPKIKILSNKNVKINLLIGGNDKYLTVMEGEMKEISYKEFINIIKYSFFIIKKGIFLQKKILKKYYKYNKNIINKNIINKNIINKKYNYIKKKIYIYKKCFKNIFLCNKKKDFYYKNIEHLKNKILKIENIKNNIIFNYYFNNIKNKIFNKLIIYKKKRLDNRNFSDIRSIFIKNSFLSIPQGSCLFSRGNTQVLVSITLSTINNANIIDILDNEYKEKLYVCYNFYNFSVNEIIKNLITSRREIGHGYLIQKSFKYLFVEKKKYIVRVIADVLKSDGSTSMASVCATNIALLDAGVYLKRNVSGISYGILKYKNKKNIITDISEIEDYYGNMDFKITGTNKGFTSCQIDVKNLILNLNLIKKILKKAKKDLLIIKNKMNNIISVSKKLYIHKLYVYKKYIYFFNKYNINNIINKYNLYQLVINYYNKKGYLYLISKKKKNIKKFIYLYNDKFLFFKKKNIYKFKIKFINIKGIYISIYNIYYFLNKRFLYYKYNNLYYFLKKNDYINLMFLKIKNKKIIFTRNFI</sequence>
<dbReference type="InterPro" id="IPR001247">
    <property type="entry name" value="ExoRNase_PH_dom1"/>
</dbReference>
<dbReference type="Pfam" id="PF01138">
    <property type="entry name" value="RNase_PH"/>
    <property type="match status" value="1"/>
</dbReference>
<dbReference type="PANTHER" id="PTHR11252">
    <property type="entry name" value="POLYRIBONUCLEOTIDE NUCLEOTIDYLTRANSFERASE"/>
    <property type="match status" value="1"/>
</dbReference>